<comment type="caution">
    <text evidence="3">The sequence shown here is derived from an EMBL/GenBank/DDBJ whole genome shotgun (WGS) entry which is preliminary data.</text>
</comment>
<dbReference type="PATRIC" id="fig|665952.3.peg.661"/>
<dbReference type="InterPro" id="IPR000835">
    <property type="entry name" value="HTH_MarR-typ"/>
</dbReference>
<evidence type="ECO:0000259" key="2">
    <source>
        <dbReference type="PROSITE" id="PS50995"/>
    </source>
</evidence>
<dbReference type="InterPro" id="IPR036388">
    <property type="entry name" value="WH-like_DNA-bd_sf"/>
</dbReference>
<evidence type="ECO:0000313" key="4">
    <source>
        <dbReference type="Proteomes" id="UP000011747"/>
    </source>
</evidence>
<keyword evidence="4" id="KW-1185">Reference proteome</keyword>
<evidence type="ECO:0000256" key="1">
    <source>
        <dbReference type="ARBA" id="ARBA00023125"/>
    </source>
</evidence>
<dbReference type="PROSITE" id="PS50995">
    <property type="entry name" value="HTH_MARR_2"/>
    <property type="match status" value="1"/>
</dbReference>
<organism evidence="3 4">
    <name type="scientific">Bacillus smithii 7_3_47FAA</name>
    <dbReference type="NCBI Taxonomy" id="665952"/>
    <lineage>
        <taxon>Bacteria</taxon>
        <taxon>Bacillati</taxon>
        <taxon>Bacillota</taxon>
        <taxon>Bacilli</taxon>
        <taxon>Bacillales</taxon>
        <taxon>Bacillaceae</taxon>
        <taxon>Bacillus</taxon>
    </lineage>
</organism>
<gene>
    <name evidence="3" type="ORF">HMPREF1015_01445</name>
</gene>
<dbReference type="InterPro" id="IPR039422">
    <property type="entry name" value="MarR/SlyA-like"/>
</dbReference>
<accession>G9QI81</accession>
<name>G9QI81_9BACI</name>
<dbReference type="EMBL" id="ACWF01000028">
    <property type="protein sequence ID" value="EHL79147.1"/>
    <property type="molecule type" value="Genomic_DNA"/>
</dbReference>
<dbReference type="Gene3D" id="1.10.10.10">
    <property type="entry name" value="Winged helix-like DNA-binding domain superfamily/Winged helix DNA-binding domain"/>
    <property type="match status" value="1"/>
</dbReference>
<dbReference type="GO" id="GO:0003700">
    <property type="term" value="F:DNA-binding transcription factor activity"/>
    <property type="evidence" value="ECO:0007669"/>
    <property type="project" value="InterPro"/>
</dbReference>
<dbReference type="Proteomes" id="UP000011747">
    <property type="component" value="Unassembled WGS sequence"/>
</dbReference>
<dbReference type="GO" id="GO:0003677">
    <property type="term" value="F:DNA binding"/>
    <property type="evidence" value="ECO:0007669"/>
    <property type="project" value="UniProtKB-KW"/>
</dbReference>
<dbReference type="PANTHER" id="PTHR33164:SF43">
    <property type="entry name" value="HTH-TYPE TRANSCRIPTIONAL REPRESSOR YETL"/>
    <property type="match status" value="1"/>
</dbReference>
<dbReference type="GeneID" id="87581806"/>
<dbReference type="HOGENOM" id="CLU_083287_27_4_9"/>
<reference evidence="3 4" key="1">
    <citation type="submission" date="2011-09" db="EMBL/GenBank/DDBJ databases">
        <title>The Genome Sequence of Bacillus smithii 7_3_47FAA.</title>
        <authorList>
            <consortium name="The Broad Institute Genome Sequencing Platform"/>
            <person name="Earl A."/>
            <person name="Ward D."/>
            <person name="Feldgarden M."/>
            <person name="Gevers D."/>
            <person name="Daigneault M."/>
            <person name="Strauss J."/>
            <person name="Allen-Vercoe E."/>
            <person name="Young S.K."/>
            <person name="Zeng Q."/>
            <person name="Gargeya S."/>
            <person name="Fitzgerald M."/>
            <person name="Haas B."/>
            <person name="Abouelleil A."/>
            <person name="Alvarado L."/>
            <person name="Arachchi H.M."/>
            <person name="Berlin A."/>
            <person name="Brown A."/>
            <person name="Chapman S.B."/>
            <person name="Chen Z."/>
            <person name="Dunbar C."/>
            <person name="Freedman E."/>
            <person name="Gearin G."/>
            <person name="Goldberg J."/>
            <person name="Griggs A."/>
            <person name="Gujja S."/>
            <person name="Heiman D."/>
            <person name="Howarth C."/>
            <person name="Larson L."/>
            <person name="Lui A."/>
            <person name="MacDonald P.J.P."/>
            <person name="Montmayeur A."/>
            <person name="Murphy C."/>
            <person name="Neiman D."/>
            <person name="Pearson M."/>
            <person name="Priest M."/>
            <person name="Roberts A."/>
            <person name="Saif S."/>
            <person name="Shea T."/>
            <person name="Shenoy N."/>
            <person name="Sisk P."/>
            <person name="Stolte C."/>
            <person name="Sykes S."/>
            <person name="Wortman J."/>
            <person name="Nusbaum C."/>
            <person name="Birren B."/>
        </authorList>
    </citation>
    <scope>NUCLEOTIDE SEQUENCE [LARGE SCALE GENOMIC DNA]</scope>
    <source>
        <strain evidence="3 4">7_3_47FAA</strain>
    </source>
</reference>
<dbReference type="SMART" id="SM00347">
    <property type="entry name" value="HTH_MARR"/>
    <property type="match status" value="1"/>
</dbReference>
<sequence length="143" mass="16547">MEKGNIFSFIHTMELLNNRLLIYWNQMFPKNISISQILVLAELWEKGPRKQSDLATRLGFTPGAMTNIANKLIEAGVAERISDEKDRRIVYLAINQSGEDLLLEAMKMGQKMYLQLFQQLTKEEHKVLNSVYGKLLSFLEKQK</sequence>
<dbReference type="RefSeq" id="WP_003352937.1">
    <property type="nucleotide sequence ID" value="NZ_JH414742.1"/>
</dbReference>
<evidence type="ECO:0000313" key="3">
    <source>
        <dbReference type="EMBL" id="EHL79147.1"/>
    </source>
</evidence>
<dbReference type="InterPro" id="IPR036390">
    <property type="entry name" value="WH_DNA-bd_sf"/>
</dbReference>
<proteinExistence type="predicted"/>
<dbReference type="SUPFAM" id="SSF46785">
    <property type="entry name" value="Winged helix' DNA-binding domain"/>
    <property type="match status" value="1"/>
</dbReference>
<protein>
    <recommendedName>
        <fullName evidence="2">HTH marR-type domain-containing protein</fullName>
    </recommendedName>
</protein>
<dbReference type="GO" id="GO:0006950">
    <property type="term" value="P:response to stress"/>
    <property type="evidence" value="ECO:0007669"/>
    <property type="project" value="TreeGrafter"/>
</dbReference>
<dbReference type="Pfam" id="PF01047">
    <property type="entry name" value="MarR"/>
    <property type="match status" value="1"/>
</dbReference>
<dbReference type="PRINTS" id="PR00598">
    <property type="entry name" value="HTHMARR"/>
</dbReference>
<feature type="domain" description="HTH marR-type" evidence="2">
    <location>
        <begin position="1"/>
        <end position="137"/>
    </location>
</feature>
<dbReference type="PANTHER" id="PTHR33164">
    <property type="entry name" value="TRANSCRIPTIONAL REGULATOR, MARR FAMILY"/>
    <property type="match status" value="1"/>
</dbReference>
<keyword evidence="1" id="KW-0238">DNA-binding</keyword>
<dbReference type="AlphaFoldDB" id="G9QI81"/>